<dbReference type="Proteomes" id="UP001165065">
    <property type="component" value="Unassembled WGS sequence"/>
</dbReference>
<keyword evidence="3" id="KW-1185">Reference proteome</keyword>
<sequence length="859" mass="93857">MNITNTKTDRLAVVVRSLDGSLLRLIESANGSEYKHQQIQASPKLLQAGRTAASALACVSKTSNTFREKVIAGHGGVIGSLGWKKGENNSTKTFINLCLLRCLFSLTLHTSPTLHVPTVLIRNSCVEQTLSHIPTPPLDDAGIVRADLCLRILAKLVDENGSEVWGRLVVSENVNKLMKLVINFLSLSWNTPPSSYDRVRKCQEMSLSLLISMTAQSEGEGFNNEKRILAGIAFEEGALDFCIQFVGKEAMRRVRKRKEMEEWGGESTEEDKEEKNGGETKCTDYMDKVESGCECIILNILEGERPAPGRAFPPAFLRACKLGWLRRAPSMLVQSSEEGGIGRGLVQRIALCMIGRSIEGGGGTKIDWGERAAKNEVAGDGETTFRSSSADNLTRRSSTDGRRRSSRSTNLASSKRMSPEERFKSDTVKILKSKASTISFITMSGCLNPITHMLSHHDPRVVNYAVKIYEAMLDSWVGGAPKKGVGKKAGGGKGGGEEAGEALQVALIEQACVPLLFTMCRVGSRKYSPTFFVCEKVLKALVLKVADFESNKEKVLTSFGRMMLSKLSVSGSTALRANIGCALVLLTADCPKARRELCEGGGKDGEGDVGLVEVVMSMVQVGSRGGNLGPRVFLSTVRCLCGADERSIVDYEEDKVGGDQFYGDFDLRVIRKAGESKSLGFEGNKESGVVWVITEDNESGVKMEVPSVFEISFVAPKLAGYLKRQMEGGPDVKVTMEATSYDAAEEFFGHVVTGWAGLTKARNKYNLDFCLDLLALAETYECHVLIKAYSRCIYEKIERGNAFRILEVGMEARENWLSVVAFCRIVEDFEGCLVGGVGGGIRDQVRVLERFLVRLMGVQ</sequence>
<dbReference type="SUPFAM" id="SSF48371">
    <property type="entry name" value="ARM repeat"/>
    <property type="match status" value="1"/>
</dbReference>
<proteinExistence type="predicted"/>
<feature type="region of interest" description="Disordered" evidence="1">
    <location>
        <begin position="258"/>
        <end position="279"/>
    </location>
</feature>
<evidence type="ECO:0000313" key="2">
    <source>
        <dbReference type="EMBL" id="GMI41683.1"/>
    </source>
</evidence>
<organism evidence="2 3">
    <name type="scientific">Triparma columacea</name>
    <dbReference type="NCBI Taxonomy" id="722753"/>
    <lineage>
        <taxon>Eukaryota</taxon>
        <taxon>Sar</taxon>
        <taxon>Stramenopiles</taxon>
        <taxon>Ochrophyta</taxon>
        <taxon>Bolidophyceae</taxon>
        <taxon>Parmales</taxon>
        <taxon>Triparmaceae</taxon>
        <taxon>Triparma</taxon>
    </lineage>
</organism>
<accession>A0A9W7GD28</accession>
<reference evidence="3" key="1">
    <citation type="journal article" date="2023" name="Commun. Biol.">
        <title>Genome analysis of Parmales, the sister group of diatoms, reveals the evolutionary specialization of diatoms from phago-mixotrophs to photoautotrophs.</title>
        <authorList>
            <person name="Ban H."/>
            <person name="Sato S."/>
            <person name="Yoshikawa S."/>
            <person name="Yamada K."/>
            <person name="Nakamura Y."/>
            <person name="Ichinomiya M."/>
            <person name="Sato N."/>
            <person name="Blanc-Mathieu R."/>
            <person name="Endo H."/>
            <person name="Kuwata A."/>
            <person name="Ogata H."/>
        </authorList>
    </citation>
    <scope>NUCLEOTIDE SEQUENCE [LARGE SCALE GENOMIC DNA]</scope>
</reference>
<dbReference type="AlphaFoldDB" id="A0A9W7GD28"/>
<dbReference type="InterPro" id="IPR016024">
    <property type="entry name" value="ARM-type_fold"/>
</dbReference>
<feature type="region of interest" description="Disordered" evidence="1">
    <location>
        <begin position="377"/>
        <end position="423"/>
    </location>
</feature>
<evidence type="ECO:0000313" key="3">
    <source>
        <dbReference type="Proteomes" id="UP001165065"/>
    </source>
</evidence>
<protein>
    <submittedName>
        <fullName evidence="2">Uncharacterized protein</fullName>
    </submittedName>
</protein>
<name>A0A9W7GD28_9STRA</name>
<feature type="compositionally biased region" description="Acidic residues" evidence="1">
    <location>
        <begin position="262"/>
        <end position="272"/>
    </location>
</feature>
<evidence type="ECO:0000256" key="1">
    <source>
        <dbReference type="SAM" id="MobiDB-lite"/>
    </source>
</evidence>
<dbReference type="Gene3D" id="1.25.10.10">
    <property type="entry name" value="Leucine-rich Repeat Variant"/>
    <property type="match status" value="1"/>
</dbReference>
<comment type="caution">
    <text evidence="2">The sequence shown here is derived from an EMBL/GenBank/DDBJ whole genome shotgun (WGS) entry which is preliminary data.</text>
</comment>
<dbReference type="OrthoDB" id="196243at2759"/>
<feature type="compositionally biased region" description="Basic and acidic residues" evidence="1">
    <location>
        <begin position="393"/>
        <end position="403"/>
    </location>
</feature>
<dbReference type="InterPro" id="IPR011989">
    <property type="entry name" value="ARM-like"/>
</dbReference>
<dbReference type="EMBL" id="BRYA01000155">
    <property type="protein sequence ID" value="GMI41683.1"/>
    <property type="molecule type" value="Genomic_DNA"/>
</dbReference>
<gene>
    <name evidence="2" type="ORF">TrCOL_g12802</name>
</gene>